<dbReference type="Pfam" id="PF00134">
    <property type="entry name" value="Cyclin_N"/>
    <property type="match status" value="1"/>
</dbReference>
<dbReference type="Gene3D" id="1.10.472.10">
    <property type="entry name" value="Cyclin-like"/>
    <property type="match status" value="2"/>
</dbReference>
<dbReference type="SMART" id="SM01332">
    <property type="entry name" value="Cyclin_C"/>
    <property type="match status" value="1"/>
</dbReference>
<dbReference type="Proteomes" id="UP000593565">
    <property type="component" value="Unassembled WGS sequence"/>
</dbReference>
<dbReference type="SMART" id="SM00385">
    <property type="entry name" value="CYCLIN"/>
    <property type="match status" value="1"/>
</dbReference>
<dbReference type="PROSITE" id="PS00292">
    <property type="entry name" value="CYCLINS"/>
    <property type="match status" value="1"/>
</dbReference>
<evidence type="ECO:0000256" key="7">
    <source>
        <dbReference type="ARBA" id="ARBA00022843"/>
    </source>
</evidence>
<dbReference type="GO" id="GO:0005634">
    <property type="term" value="C:nucleus"/>
    <property type="evidence" value="ECO:0007669"/>
    <property type="project" value="UniProtKB-SubCell"/>
</dbReference>
<dbReference type="SUPFAM" id="SSF47954">
    <property type="entry name" value="Cyclin-like"/>
    <property type="match status" value="2"/>
</dbReference>
<keyword evidence="6" id="KW-0132">Cell division</keyword>
<comment type="similarity">
    <text evidence="3">Belongs to the cyclin family. Cyclin D subfamily.</text>
</comment>
<keyword evidence="9" id="KW-0539">Nucleus</keyword>
<evidence type="ECO:0000256" key="2">
    <source>
        <dbReference type="ARBA" id="ARBA00004496"/>
    </source>
</evidence>
<evidence type="ECO:0000256" key="4">
    <source>
        <dbReference type="ARBA" id="ARBA00022490"/>
    </source>
</evidence>
<dbReference type="InterPro" id="IPR048258">
    <property type="entry name" value="Cyclins_cyclin-box"/>
</dbReference>
<protein>
    <recommendedName>
        <fullName evidence="16">Cyclin D1</fullName>
    </recommendedName>
</protein>
<keyword evidence="8 11" id="KW-0195">Cyclin</keyword>
<dbReference type="InterPro" id="IPR039361">
    <property type="entry name" value="Cyclin"/>
</dbReference>
<dbReference type="AlphaFoldDB" id="A0A7J6AJQ5"/>
<evidence type="ECO:0000256" key="8">
    <source>
        <dbReference type="ARBA" id="ARBA00023127"/>
    </source>
</evidence>
<dbReference type="CDD" id="cd20573">
    <property type="entry name" value="CYCLIN_CCND1_rpt1"/>
    <property type="match status" value="1"/>
</dbReference>
<evidence type="ECO:0008006" key="16">
    <source>
        <dbReference type="Google" id="ProtNLM"/>
    </source>
</evidence>
<evidence type="ECO:0000256" key="1">
    <source>
        <dbReference type="ARBA" id="ARBA00004123"/>
    </source>
</evidence>
<dbReference type="InterPro" id="IPR036915">
    <property type="entry name" value="Cyclin-like_sf"/>
</dbReference>
<reference evidence="14 15" key="1">
    <citation type="submission" date="2020-02" db="EMBL/GenBank/DDBJ databases">
        <title>A chromosome-scale genome assembly of the black bullhead catfish (Ameiurus melas).</title>
        <authorList>
            <person name="Wen M."/>
            <person name="Zham M."/>
            <person name="Cabau C."/>
            <person name="Klopp C."/>
            <person name="Donnadieu C."/>
            <person name="Roques C."/>
            <person name="Bouchez O."/>
            <person name="Lampietro C."/>
            <person name="Jouanno E."/>
            <person name="Herpin A."/>
            <person name="Louis A."/>
            <person name="Berthelot C."/>
            <person name="Parey E."/>
            <person name="Roest-Crollius H."/>
            <person name="Braasch I."/>
            <person name="Postlethwait J."/>
            <person name="Robinson-Rechavi M."/>
            <person name="Echchiki A."/>
            <person name="Begum T."/>
            <person name="Montfort J."/>
            <person name="Schartl M."/>
            <person name="Bobe J."/>
            <person name="Guiguen Y."/>
        </authorList>
    </citation>
    <scope>NUCLEOTIDE SEQUENCE [LARGE SCALE GENOMIC DNA]</scope>
    <source>
        <strain evidence="14">M_S1</strain>
        <tissue evidence="14">Blood</tissue>
    </source>
</reference>
<keyword evidence="4" id="KW-0963">Cytoplasm</keyword>
<keyword evidence="5" id="KW-0597">Phosphoprotein</keyword>
<gene>
    <name evidence="14" type="ORF">AMELA_G00134010</name>
</gene>
<evidence type="ECO:0000256" key="10">
    <source>
        <dbReference type="ARBA" id="ARBA00023306"/>
    </source>
</evidence>
<dbReference type="PANTHER" id="PTHR10177">
    <property type="entry name" value="CYCLINS"/>
    <property type="match status" value="1"/>
</dbReference>
<dbReference type="OrthoDB" id="306099at2759"/>
<evidence type="ECO:0000256" key="3">
    <source>
        <dbReference type="ARBA" id="ARBA00009065"/>
    </source>
</evidence>
<name>A0A7J6AJQ5_AMEME</name>
<dbReference type="InterPro" id="IPR006671">
    <property type="entry name" value="Cyclin_N"/>
</dbReference>
<comment type="caution">
    <text evidence="14">The sequence shown here is derived from an EMBL/GenBank/DDBJ whole genome shotgun (WGS) entry which is preliminary data.</text>
</comment>
<feature type="domain" description="Cyclin C-terminal" evidence="13">
    <location>
        <begin position="155"/>
        <end position="266"/>
    </location>
</feature>
<dbReference type="GO" id="GO:0005737">
    <property type="term" value="C:cytoplasm"/>
    <property type="evidence" value="ECO:0007669"/>
    <property type="project" value="UniProtKB-SubCell"/>
</dbReference>
<evidence type="ECO:0000313" key="14">
    <source>
        <dbReference type="EMBL" id="KAF4082910.1"/>
    </source>
</evidence>
<sequence>MEHQLFCCEVDTIRRAYHDANLLNDRVLQTMLKAEENYLPSPNYFKCVQKEIVPKMRKIVATWMLEVCEEQKCEEEVFPLAMNYLDRFLSVEYTKKTRLQLLGAACMFLASKMKETVPLTAEKLCIYTDNSIRPCELLQMELLVLNKLKWDLASVTPHDFIEHFLTKLPIHQNAKQILRKHAQTFVALCATGSVAAAVQGLYLKGADSSLSSQNLTNYLSQVIRSDPDCLRSCQEQIESLLESSLRQAQQQSISTESKRVEEDVDLSCTPTDVRDINI</sequence>
<evidence type="ECO:0000256" key="11">
    <source>
        <dbReference type="RuleBase" id="RU000383"/>
    </source>
</evidence>
<evidence type="ECO:0000256" key="6">
    <source>
        <dbReference type="ARBA" id="ARBA00022618"/>
    </source>
</evidence>
<dbReference type="Pfam" id="PF02984">
    <property type="entry name" value="Cyclin_C"/>
    <property type="match status" value="1"/>
</dbReference>
<evidence type="ECO:0000256" key="5">
    <source>
        <dbReference type="ARBA" id="ARBA00022553"/>
    </source>
</evidence>
<feature type="domain" description="Cyclin-like" evidence="12">
    <location>
        <begin position="62"/>
        <end position="146"/>
    </location>
</feature>
<proteinExistence type="inferred from homology"/>
<dbReference type="FunFam" id="1.10.472.10:FF:000120">
    <property type="entry name" value="G1/S-specific cyclin-D1"/>
    <property type="match status" value="1"/>
</dbReference>
<dbReference type="InterPro" id="IPR013763">
    <property type="entry name" value="Cyclin-like_dom"/>
</dbReference>
<evidence type="ECO:0000259" key="12">
    <source>
        <dbReference type="SMART" id="SM00385"/>
    </source>
</evidence>
<organism evidence="14 15">
    <name type="scientific">Ameiurus melas</name>
    <name type="common">Black bullhead</name>
    <name type="synonym">Silurus melas</name>
    <dbReference type="NCBI Taxonomy" id="219545"/>
    <lineage>
        <taxon>Eukaryota</taxon>
        <taxon>Metazoa</taxon>
        <taxon>Chordata</taxon>
        <taxon>Craniata</taxon>
        <taxon>Vertebrata</taxon>
        <taxon>Euteleostomi</taxon>
        <taxon>Actinopterygii</taxon>
        <taxon>Neopterygii</taxon>
        <taxon>Teleostei</taxon>
        <taxon>Ostariophysi</taxon>
        <taxon>Siluriformes</taxon>
        <taxon>Ictaluridae</taxon>
        <taxon>Ameiurus</taxon>
    </lineage>
</organism>
<dbReference type="EMBL" id="JAAGNN010000011">
    <property type="protein sequence ID" value="KAF4082910.1"/>
    <property type="molecule type" value="Genomic_DNA"/>
</dbReference>
<keyword evidence="10" id="KW-0131">Cell cycle</keyword>
<evidence type="ECO:0000256" key="9">
    <source>
        <dbReference type="ARBA" id="ARBA00023242"/>
    </source>
</evidence>
<evidence type="ECO:0000313" key="15">
    <source>
        <dbReference type="Proteomes" id="UP000593565"/>
    </source>
</evidence>
<evidence type="ECO:0000259" key="13">
    <source>
        <dbReference type="SMART" id="SM01332"/>
    </source>
</evidence>
<keyword evidence="7" id="KW-0832">Ubl conjugation</keyword>
<comment type="subcellular location">
    <subcellularLocation>
        <location evidence="2">Cytoplasm</location>
    </subcellularLocation>
    <subcellularLocation>
        <location evidence="1">Nucleus</location>
    </subcellularLocation>
</comment>
<keyword evidence="15" id="KW-1185">Reference proteome</keyword>
<accession>A0A7J6AJQ5</accession>
<dbReference type="InterPro" id="IPR004367">
    <property type="entry name" value="Cyclin_C-dom"/>
</dbReference>
<dbReference type="GO" id="GO:0051301">
    <property type="term" value="P:cell division"/>
    <property type="evidence" value="ECO:0007669"/>
    <property type="project" value="UniProtKB-KW"/>
</dbReference>